<dbReference type="AlphaFoldDB" id="I7GPF4"/>
<dbReference type="EMBL" id="AB174283">
    <property type="protein sequence ID" value="BAE91345.1"/>
    <property type="molecule type" value="mRNA"/>
</dbReference>
<accession>I7GPF4</accession>
<proteinExistence type="evidence at transcript level"/>
<protein>
    <submittedName>
        <fullName evidence="1">Macaca fascicularis brain cDNA clone: QtrA-15804, similar to human hypothetical gene supported by AK092714 (LOC402476), mRNA, RefSeq: XM_380099.1</fullName>
    </submittedName>
</protein>
<reference evidence="1" key="1">
    <citation type="journal article" date="2007" name="PLoS Biol.">
        <title>Rate of evolution in brain-expressed genes in humans and other primates.</title>
        <authorList>
            <person name="Wang H.-Y."/>
            <person name="Chien H.-C."/>
            <person name="Osada N."/>
            <person name="Hashimoto K."/>
            <person name="Sugano S."/>
            <person name="Gojobori T."/>
            <person name="Chou C.-K."/>
            <person name="Tsai S.-F."/>
            <person name="Wu C.-I."/>
            <person name="Shen C.-K.J."/>
        </authorList>
    </citation>
    <scope>NUCLEOTIDE SEQUENCE</scope>
</reference>
<evidence type="ECO:0000313" key="1">
    <source>
        <dbReference type="EMBL" id="BAE91345.1"/>
    </source>
</evidence>
<name>I7GPF4_MACFA</name>
<organism evidence="1">
    <name type="scientific">Macaca fascicularis</name>
    <name type="common">Crab-eating macaque</name>
    <name type="synonym">Cynomolgus monkey</name>
    <dbReference type="NCBI Taxonomy" id="9541"/>
    <lineage>
        <taxon>Eukaryota</taxon>
        <taxon>Metazoa</taxon>
        <taxon>Chordata</taxon>
        <taxon>Craniata</taxon>
        <taxon>Vertebrata</taxon>
        <taxon>Euteleostomi</taxon>
        <taxon>Mammalia</taxon>
        <taxon>Eutheria</taxon>
        <taxon>Euarchontoglires</taxon>
        <taxon>Primates</taxon>
        <taxon>Haplorrhini</taxon>
        <taxon>Catarrhini</taxon>
        <taxon>Cercopithecidae</taxon>
        <taxon>Cercopithecinae</taxon>
        <taxon>Macaca</taxon>
    </lineage>
</organism>
<sequence>MVSVTLHGSPGPQGMTPAPVPWLQPRSHEQPGGVTFWSGGRGQRCCDPVITWQNHRPGGRPVAQHRLCQGAGTGILNIIFTAAQFSHRHNLDTTFPFAGWRKGTDAHGTEGTCRALAGTERDCLEPWMGLIPLSTQSLSQLQAGQCSLGSVSVVTGKGFIAFTSFPAISWVHSESSAQTLAGLDSGDVSSVPLLWFVARWEDERVVLSTGTAVFPPVASGKQGTGSQRTWAEPGPPLSSLPAKELVILVEASVSLCQLRKSAPTRLPWGCWSLVCQVPGL</sequence>